<proteinExistence type="predicted"/>
<keyword evidence="1" id="KW-0378">Hydrolase</keyword>
<reference evidence="1 2" key="1">
    <citation type="submission" date="2019-09" db="EMBL/GenBank/DDBJ databases">
        <title>Genome sequence and assembly of Taibaiella sp.</title>
        <authorList>
            <person name="Chhetri G."/>
        </authorList>
    </citation>
    <scope>NUCLEOTIDE SEQUENCE [LARGE SCALE GENOMIC DNA]</scope>
    <source>
        <strain evidence="1 2">KVB11</strain>
    </source>
</reference>
<dbReference type="RefSeq" id="WP_150031874.1">
    <property type="nucleotide sequence ID" value="NZ_VWSH01000001.1"/>
</dbReference>
<sequence>MNAKTYFIGGIATDGQLYRYQLEHIPNSVYLPFPRHDVYDTMETYVQKFIPLIDTSKPFNIAGCSMGGIMTMELLKHIHPEKVILISSVKCRKEMPWKLRQLKHTKLHRLFSGSMFIKSIEYGSRFIKEVNTTQHLREQIISMAKNNSPDFLYWCVNAIVNWNSNSDYRKDIIHIHGTNDKMFPIKNLKNVIPVEKGTHNMILSNPSYFTDFLLKTL</sequence>
<dbReference type="Gene3D" id="3.40.50.1820">
    <property type="entry name" value="alpha/beta hydrolase"/>
    <property type="match status" value="1"/>
</dbReference>
<dbReference type="AlphaFoldDB" id="A0A5M6CVP8"/>
<evidence type="ECO:0000313" key="1">
    <source>
        <dbReference type="EMBL" id="KAA5537299.1"/>
    </source>
</evidence>
<protein>
    <submittedName>
        <fullName evidence="1">Alpha/beta hydrolase</fullName>
    </submittedName>
</protein>
<name>A0A5M6CVP8_9BACT</name>
<comment type="caution">
    <text evidence="1">The sequence shown here is derived from an EMBL/GenBank/DDBJ whole genome shotgun (WGS) entry which is preliminary data.</text>
</comment>
<accession>A0A5M6CVP8</accession>
<gene>
    <name evidence="1" type="ORF">F0919_06400</name>
</gene>
<organism evidence="1 2">
    <name type="scientific">Taibaiella lutea</name>
    <dbReference type="NCBI Taxonomy" id="2608001"/>
    <lineage>
        <taxon>Bacteria</taxon>
        <taxon>Pseudomonadati</taxon>
        <taxon>Bacteroidota</taxon>
        <taxon>Chitinophagia</taxon>
        <taxon>Chitinophagales</taxon>
        <taxon>Chitinophagaceae</taxon>
        <taxon>Taibaiella</taxon>
    </lineage>
</organism>
<dbReference type="SUPFAM" id="SSF53474">
    <property type="entry name" value="alpha/beta-Hydrolases"/>
    <property type="match status" value="1"/>
</dbReference>
<dbReference type="Proteomes" id="UP000323632">
    <property type="component" value="Unassembled WGS sequence"/>
</dbReference>
<dbReference type="EMBL" id="VWSH01000001">
    <property type="protein sequence ID" value="KAA5537299.1"/>
    <property type="molecule type" value="Genomic_DNA"/>
</dbReference>
<dbReference type="GO" id="GO:0016787">
    <property type="term" value="F:hydrolase activity"/>
    <property type="evidence" value="ECO:0007669"/>
    <property type="project" value="UniProtKB-KW"/>
</dbReference>
<keyword evidence="2" id="KW-1185">Reference proteome</keyword>
<evidence type="ECO:0000313" key="2">
    <source>
        <dbReference type="Proteomes" id="UP000323632"/>
    </source>
</evidence>
<dbReference type="InterPro" id="IPR029058">
    <property type="entry name" value="AB_hydrolase_fold"/>
</dbReference>